<dbReference type="STRING" id="1703345.A3860_02485"/>
<keyword evidence="3" id="KW-1185">Reference proteome</keyword>
<dbReference type="OrthoDB" id="1524679at2"/>
<organism evidence="2 3">
    <name type="scientific">Niastella vici</name>
    <dbReference type="NCBI Taxonomy" id="1703345"/>
    <lineage>
        <taxon>Bacteria</taxon>
        <taxon>Pseudomonadati</taxon>
        <taxon>Bacteroidota</taxon>
        <taxon>Chitinophagia</taxon>
        <taxon>Chitinophagales</taxon>
        <taxon>Chitinophagaceae</taxon>
        <taxon>Niastella</taxon>
    </lineage>
</organism>
<accession>A0A1V9G9J6</accession>
<reference evidence="2 3" key="1">
    <citation type="submission" date="2016-03" db="EMBL/GenBank/DDBJ databases">
        <title>Niastella vici sp. nov., isolated from farmland soil.</title>
        <authorList>
            <person name="Chen L."/>
            <person name="Wang D."/>
            <person name="Yang S."/>
            <person name="Wang G."/>
        </authorList>
    </citation>
    <scope>NUCLEOTIDE SEQUENCE [LARGE SCALE GENOMIC DNA]</scope>
    <source>
        <strain evidence="2 3">DJ57</strain>
    </source>
</reference>
<dbReference type="Pfam" id="PF12728">
    <property type="entry name" value="HTH_17"/>
    <property type="match status" value="1"/>
</dbReference>
<dbReference type="PANTHER" id="PTHR34585">
    <property type="match status" value="1"/>
</dbReference>
<evidence type="ECO:0000259" key="1">
    <source>
        <dbReference type="Pfam" id="PF12728"/>
    </source>
</evidence>
<dbReference type="Proteomes" id="UP000192796">
    <property type="component" value="Unassembled WGS sequence"/>
</dbReference>
<protein>
    <recommendedName>
        <fullName evidence="1">Helix-turn-helix domain-containing protein</fullName>
    </recommendedName>
</protein>
<evidence type="ECO:0000313" key="3">
    <source>
        <dbReference type="Proteomes" id="UP000192796"/>
    </source>
</evidence>
<name>A0A1V9G9J6_9BACT</name>
<dbReference type="InterPro" id="IPR041657">
    <property type="entry name" value="HTH_17"/>
</dbReference>
<dbReference type="AlphaFoldDB" id="A0A1V9G9J6"/>
<evidence type="ECO:0000313" key="2">
    <source>
        <dbReference type="EMBL" id="OQP67247.1"/>
    </source>
</evidence>
<dbReference type="EMBL" id="LVYD01000001">
    <property type="protein sequence ID" value="OQP67247.1"/>
    <property type="molecule type" value="Genomic_DNA"/>
</dbReference>
<gene>
    <name evidence="2" type="ORF">A3860_02485</name>
</gene>
<feature type="domain" description="Helix-turn-helix" evidence="1">
    <location>
        <begin position="35"/>
        <end position="84"/>
    </location>
</feature>
<comment type="caution">
    <text evidence="2">The sequence shown here is derived from an EMBL/GenBank/DDBJ whole genome shotgun (WGS) entry which is preliminary data.</text>
</comment>
<dbReference type="RefSeq" id="WP_081144942.1">
    <property type="nucleotide sequence ID" value="NZ_LVYD01000001.1"/>
</dbReference>
<dbReference type="PANTHER" id="PTHR34585:SF22">
    <property type="entry name" value="HELIX-TURN-HELIX DOMAIN-CONTAINING PROTEIN"/>
    <property type="match status" value="1"/>
</dbReference>
<sequence>MNIICIQDDAFHALVDKVAERLMNKLPVQQNKWISDDEAMKMLNITSKTTLQNLRDKGKIEFTQPMKKVILYNYESINAYLDKHKKKTF</sequence>
<proteinExistence type="predicted"/>